<evidence type="ECO:0000313" key="2">
    <source>
        <dbReference type="EMBL" id="RYO99219.1"/>
    </source>
</evidence>
<dbReference type="EMBL" id="QJNU01000430">
    <property type="protein sequence ID" value="RYO99219.1"/>
    <property type="molecule type" value="Genomic_DNA"/>
</dbReference>
<dbReference type="Proteomes" id="UP000293360">
    <property type="component" value="Unassembled WGS sequence"/>
</dbReference>
<comment type="caution">
    <text evidence="2">The sequence shown here is derived from an EMBL/GenBank/DDBJ whole genome shotgun (WGS) entry which is preliminary data.</text>
</comment>
<dbReference type="AlphaFoldDB" id="A0A4Q4T3L2"/>
<name>A0A4Q4T3L2_9PEZI</name>
<sequence>MVSSANNASESGGLQPRQSVGISAHVDDYTHVSGHRDARLHQRDGARVSTRTSSATPRAPRTHPIRLFPLLLRNGNETETTPIIPEGLTLHIRAEPLTGRLRYFVGDDEQQPTWRAEFSWRCLTRAPSGFSVSEGAMFALVAGDNQEHRPFDAPEVRFRRVREAYFEEHTPDYDVWES</sequence>
<dbReference type="STRING" id="155417.A0A4Q4T3L2"/>
<feature type="compositionally biased region" description="Basic and acidic residues" evidence="1">
    <location>
        <begin position="34"/>
        <end position="46"/>
    </location>
</feature>
<dbReference type="OrthoDB" id="4768971at2759"/>
<organism evidence="2 3">
    <name type="scientific">Monosporascus ibericus</name>
    <dbReference type="NCBI Taxonomy" id="155417"/>
    <lineage>
        <taxon>Eukaryota</taxon>
        <taxon>Fungi</taxon>
        <taxon>Dikarya</taxon>
        <taxon>Ascomycota</taxon>
        <taxon>Pezizomycotina</taxon>
        <taxon>Sordariomycetes</taxon>
        <taxon>Xylariomycetidae</taxon>
        <taxon>Xylariales</taxon>
        <taxon>Xylariales incertae sedis</taxon>
        <taxon>Monosporascus</taxon>
    </lineage>
</organism>
<accession>A0A4Q4T3L2</accession>
<feature type="region of interest" description="Disordered" evidence="1">
    <location>
        <begin position="34"/>
        <end position="61"/>
    </location>
</feature>
<keyword evidence="3" id="KW-1185">Reference proteome</keyword>
<evidence type="ECO:0000313" key="3">
    <source>
        <dbReference type="Proteomes" id="UP000293360"/>
    </source>
</evidence>
<evidence type="ECO:0000256" key="1">
    <source>
        <dbReference type="SAM" id="MobiDB-lite"/>
    </source>
</evidence>
<protein>
    <submittedName>
        <fullName evidence="2">Uncharacterized protein</fullName>
    </submittedName>
</protein>
<gene>
    <name evidence="2" type="ORF">DL764_006878</name>
</gene>
<reference evidence="2 3" key="1">
    <citation type="submission" date="2018-06" db="EMBL/GenBank/DDBJ databases">
        <title>Complete Genomes of Monosporascus.</title>
        <authorList>
            <person name="Robinson A.J."/>
            <person name="Natvig D.O."/>
        </authorList>
    </citation>
    <scope>NUCLEOTIDE SEQUENCE [LARGE SCALE GENOMIC DNA]</scope>
    <source>
        <strain evidence="2 3">CBS 110550</strain>
    </source>
</reference>
<feature type="region of interest" description="Disordered" evidence="1">
    <location>
        <begin position="1"/>
        <end position="20"/>
    </location>
</feature>
<proteinExistence type="predicted"/>